<reference evidence="1" key="2">
    <citation type="journal article" date="2022" name="New Phytol.">
        <title>Evolutionary transition to the ectomycorrhizal habit in the genomes of a hyperdiverse lineage of mushroom-forming fungi.</title>
        <authorList>
            <person name="Looney B."/>
            <person name="Miyauchi S."/>
            <person name="Morin E."/>
            <person name="Drula E."/>
            <person name="Courty P.E."/>
            <person name="Kohler A."/>
            <person name="Kuo A."/>
            <person name="LaButti K."/>
            <person name="Pangilinan J."/>
            <person name="Lipzen A."/>
            <person name="Riley R."/>
            <person name="Andreopoulos W."/>
            <person name="He G."/>
            <person name="Johnson J."/>
            <person name="Nolan M."/>
            <person name="Tritt A."/>
            <person name="Barry K.W."/>
            <person name="Grigoriev I.V."/>
            <person name="Nagy L.G."/>
            <person name="Hibbett D."/>
            <person name="Henrissat B."/>
            <person name="Matheny P.B."/>
            <person name="Labbe J."/>
            <person name="Martin F.M."/>
        </authorList>
    </citation>
    <scope>NUCLEOTIDE SEQUENCE</scope>
    <source>
        <strain evidence="1">FP105234-sp</strain>
    </source>
</reference>
<reference evidence="1" key="1">
    <citation type="submission" date="2021-02" db="EMBL/GenBank/DDBJ databases">
        <authorList>
            <consortium name="DOE Joint Genome Institute"/>
            <person name="Ahrendt S."/>
            <person name="Looney B.P."/>
            <person name="Miyauchi S."/>
            <person name="Morin E."/>
            <person name="Drula E."/>
            <person name="Courty P.E."/>
            <person name="Chicoki N."/>
            <person name="Fauchery L."/>
            <person name="Kohler A."/>
            <person name="Kuo A."/>
            <person name="Labutti K."/>
            <person name="Pangilinan J."/>
            <person name="Lipzen A."/>
            <person name="Riley R."/>
            <person name="Andreopoulos W."/>
            <person name="He G."/>
            <person name="Johnson J."/>
            <person name="Barry K.W."/>
            <person name="Grigoriev I.V."/>
            <person name="Nagy L."/>
            <person name="Hibbett D."/>
            <person name="Henrissat B."/>
            <person name="Matheny P.B."/>
            <person name="Labbe J."/>
            <person name="Martin F."/>
        </authorList>
    </citation>
    <scope>NUCLEOTIDE SEQUENCE</scope>
    <source>
        <strain evidence="1">FP105234-sp</strain>
    </source>
</reference>
<comment type="caution">
    <text evidence="1">The sequence shown here is derived from an EMBL/GenBank/DDBJ whole genome shotgun (WGS) entry which is preliminary data.</text>
</comment>
<accession>A0ACB8RHW8</accession>
<gene>
    <name evidence="1" type="ORF">FA95DRAFT_1609108</name>
</gene>
<dbReference type="EMBL" id="MU276005">
    <property type="protein sequence ID" value="KAI0043759.1"/>
    <property type="molecule type" value="Genomic_DNA"/>
</dbReference>
<evidence type="ECO:0000313" key="1">
    <source>
        <dbReference type="EMBL" id="KAI0043759.1"/>
    </source>
</evidence>
<sequence>MDSSLARAAIAAFALEAIVYGFSAFMYSATLWVLLRPATVKNRSMAIVSLILFACSTAHVVLDAYRLKLGFIDNQTFLGIGPSAWFGDGSQCTFLVKNCVYILQTLTGDAIVIFRCYVVWQSAWVIVFPCIMWFGLAVCGIMSVYAAANTNPLGQNKFADAETAYFALTISTNLLSTSLLVYRIWKSNLQVRKHRVGPSRLVPLMTAIVDAAVLYSAVLLTGLVCFLCKLIPQYITLLDLTTQIIPITFYIVIIRVRLQQLPSALFCHQACSQWAAQSPSHGLPHLRIQIDQAIDRHSEGGSLDEAVLDIKQPSFSGSAVPVSFLSRPMSV</sequence>
<name>A0ACB8RHW8_9AGAM</name>
<protein>
    <submittedName>
        <fullName evidence="1">Uncharacterized protein</fullName>
    </submittedName>
</protein>
<keyword evidence="2" id="KW-1185">Reference proteome</keyword>
<organism evidence="1 2">
    <name type="scientific">Auriscalpium vulgare</name>
    <dbReference type="NCBI Taxonomy" id="40419"/>
    <lineage>
        <taxon>Eukaryota</taxon>
        <taxon>Fungi</taxon>
        <taxon>Dikarya</taxon>
        <taxon>Basidiomycota</taxon>
        <taxon>Agaricomycotina</taxon>
        <taxon>Agaricomycetes</taxon>
        <taxon>Russulales</taxon>
        <taxon>Auriscalpiaceae</taxon>
        <taxon>Auriscalpium</taxon>
    </lineage>
</organism>
<dbReference type="Proteomes" id="UP000814033">
    <property type="component" value="Unassembled WGS sequence"/>
</dbReference>
<proteinExistence type="predicted"/>
<evidence type="ECO:0000313" key="2">
    <source>
        <dbReference type="Proteomes" id="UP000814033"/>
    </source>
</evidence>